<feature type="region of interest" description="Disordered" evidence="1">
    <location>
        <begin position="162"/>
        <end position="182"/>
    </location>
</feature>
<gene>
    <name evidence="4" type="ORF">GJW-30_1_03429</name>
</gene>
<protein>
    <recommendedName>
        <fullName evidence="3">ARG and Rhodanese-Phosphatase-superfamily-associated domain-containing protein</fullName>
    </recommendedName>
</protein>
<evidence type="ECO:0000313" key="4">
    <source>
        <dbReference type="EMBL" id="BAT60879.1"/>
    </source>
</evidence>
<evidence type="ECO:0000313" key="5">
    <source>
        <dbReference type="Proteomes" id="UP000236884"/>
    </source>
</evidence>
<dbReference type="Pfam" id="PF20208">
    <property type="entry name" value="ARPP-1"/>
    <property type="match status" value="1"/>
</dbReference>
<dbReference type="PROSITE" id="PS51318">
    <property type="entry name" value="TAT"/>
    <property type="match status" value="1"/>
</dbReference>
<evidence type="ECO:0000256" key="2">
    <source>
        <dbReference type="SAM" id="SignalP"/>
    </source>
</evidence>
<feature type="domain" description="ARG and Rhodanese-Phosphatase-superfamily-associated" evidence="3">
    <location>
        <begin position="30"/>
        <end position="357"/>
    </location>
</feature>
<dbReference type="OrthoDB" id="9796904at2"/>
<accession>A0A0S3PY77</accession>
<dbReference type="EMBL" id="AP014946">
    <property type="protein sequence ID" value="BAT60879.1"/>
    <property type="molecule type" value="Genomic_DNA"/>
</dbReference>
<evidence type="ECO:0000259" key="3">
    <source>
        <dbReference type="Pfam" id="PF20208"/>
    </source>
</evidence>
<dbReference type="InterPro" id="IPR006311">
    <property type="entry name" value="TAT_signal"/>
</dbReference>
<feature type="signal peptide" evidence="2">
    <location>
        <begin position="1"/>
        <end position="27"/>
    </location>
</feature>
<name>A0A0S3PY77_9BRAD</name>
<reference evidence="4 5" key="1">
    <citation type="submission" date="2015-08" db="EMBL/GenBank/DDBJ databases">
        <title>Investigation of the bacterial diversity of lava forest soil.</title>
        <authorList>
            <person name="Lee J.S."/>
        </authorList>
    </citation>
    <scope>NUCLEOTIDE SEQUENCE [LARGE SCALE GENOMIC DNA]</scope>
    <source>
        <strain evidence="4 5">GJW-30</strain>
    </source>
</reference>
<dbReference type="Proteomes" id="UP000236884">
    <property type="component" value="Chromosome"/>
</dbReference>
<dbReference type="InterPro" id="IPR046699">
    <property type="entry name" value="ARPP-1"/>
</dbReference>
<evidence type="ECO:0000256" key="1">
    <source>
        <dbReference type="SAM" id="MobiDB-lite"/>
    </source>
</evidence>
<keyword evidence="5" id="KW-1185">Reference proteome</keyword>
<organism evidence="4 5">
    <name type="scientific">Variibacter gotjawalensis</name>
    <dbReference type="NCBI Taxonomy" id="1333996"/>
    <lineage>
        <taxon>Bacteria</taxon>
        <taxon>Pseudomonadati</taxon>
        <taxon>Pseudomonadota</taxon>
        <taxon>Alphaproteobacteria</taxon>
        <taxon>Hyphomicrobiales</taxon>
        <taxon>Nitrobacteraceae</taxon>
        <taxon>Variibacter</taxon>
    </lineage>
</organism>
<dbReference type="RefSeq" id="WP_130364563.1">
    <property type="nucleotide sequence ID" value="NZ_AP014946.1"/>
</dbReference>
<proteinExistence type="predicted"/>
<dbReference type="KEGG" id="vgo:GJW-30_1_03429"/>
<sequence length="361" mass="38425">MMQRRRVLGFAMYGLVAGLLGASAAQADGYRISGPVSHGNLTIYLVHGKSAPGPVPLTLQEAMTNGSVLVHETSNVNELQIENTGDSEVFVQSGDIVKGGKQDRVLMVSLVVPPKSGRMPIASFCVEQGRWQARGGENVQRFASADAALPSRKAKIAMKATRQAENTGGNEELTNARPGRVIRGPQNETALRQRDVWANVAEMQSKFARGVGTASVAAPQSASSLQLSLENEKLKEKKRQAVNTLRAAGLGDNVIGFAFAVNGKLNSADVYPSHGLFAKMWQKLLDAAVTEAIGETDNLGAPLPSTDAVLAFLDNAERGAAQPSKTLTPGVSLASRESEKSLYFATERSAGGWVHRNYLAK</sequence>
<keyword evidence="2" id="KW-0732">Signal</keyword>
<feature type="compositionally biased region" description="Polar residues" evidence="1">
    <location>
        <begin position="163"/>
        <end position="173"/>
    </location>
</feature>
<dbReference type="AlphaFoldDB" id="A0A0S3PY77"/>
<feature type="chain" id="PRO_5006615948" description="ARG and Rhodanese-Phosphatase-superfamily-associated domain-containing protein" evidence="2">
    <location>
        <begin position="28"/>
        <end position="361"/>
    </location>
</feature>